<accession>A0ABV8U150</accession>
<dbReference type="PANTHER" id="PTHR43355:SF2">
    <property type="entry name" value="FLAVIN REDUCTASE (NADPH)"/>
    <property type="match status" value="1"/>
</dbReference>
<dbReference type="SUPFAM" id="SSF51735">
    <property type="entry name" value="NAD(P)-binding Rossmann-fold domains"/>
    <property type="match status" value="1"/>
</dbReference>
<dbReference type="PANTHER" id="PTHR43355">
    <property type="entry name" value="FLAVIN REDUCTASE (NADPH)"/>
    <property type="match status" value="1"/>
</dbReference>
<comment type="caution">
    <text evidence="2">The sequence shown here is derived from an EMBL/GenBank/DDBJ whole genome shotgun (WGS) entry which is preliminary data.</text>
</comment>
<protein>
    <submittedName>
        <fullName evidence="2">NAD(P)-dependent oxidoreductase</fullName>
    </submittedName>
</protein>
<sequence>MKMLVIGATGMAGSRIATEAVERGHDVAGVSRSGNAPEGVAGIAADVSDKAKLGEVVKGYDTVVVSMPPTRDGGDHRAEYLELFQNITEAVANGGVERLLIVGGAGGLEVAPGELNMDQPGFPDAYKNESLASYDVYRWLVGVDRPDWVYIAPASLIAPGERTGRYRTGTDELVVKDDGSSEISAEDFAIAVVDEAEKKAHHRERFSTGH</sequence>
<dbReference type="InterPro" id="IPR016040">
    <property type="entry name" value="NAD(P)-bd_dom"/>
</dbReference>
<dbReference type="InterPro" id="IPR036291">
    <property type="entry name" value="NAD(P)-bd_dom_sf"/>
</dbReference>
<evidence type="ECO:0000313" key="2">
    <source>
        <dbReference type="EMBL" id="MFC4336140.1"/>
    </source>
</evidence>
<dbReference type="EMBL" id="JBHSDK010000015">
    <property type="protein sequence ID" value="MFC4336140.1"/>
    <property type="molecule type" value="Genomic_DNA"/>
</dbReference>
<dbReference type="Pfam" id="PF13460">
    <property type="entry name" value="NAD_binding_10"/>
    <property type="match status" value="1"/>
</dbReference>
<name>A0ABV8U150_9ACTN</name>
<dbReference type="RefSeq" id="WP_380621670.1">
    <property type="nucleotide sequence ID" value="NZ_JBHSDK010000015.1"/>
</dbReference>
<evidence type="ECO:0000259" key="1">
    <source>
        <dbReference type="Pfam" id="PF13460"/>
    </source>
</evidence>
<proteinExistence type="predicted"/>
<dbReference type="Gene3D" id="3.40.50.720">
    <property type="entry name" value="NAD(P)-binding Rossmann-like Domain"/>
    <property type="match status" value="1"/>
</dbReference>
<dbReference type="Proteomes" id="UP001595823">
    <property type="component" value="Unassembled WGS sequence"/>
</dbReference>
<gene>
    <name evidence="2" type="ORF">ACFPET_13095</name>
</gene>
<organism evidence="2 3">
    <name type="scientific">Salininema proteolyticum</name>
    <dbReference type="NCBI Taxonomy" id="1607685"/>
    <lineage>
        <taxon>Bacteria</taxon>
        <taxon>Bacillati</taxon>
        <taxon>Actinomycetota</taxon>
        <taxon>Actinomycetes</taxon>
        <taxon>Glycomycetales</taxon>
        <taxon>Glycomycetaceae</taxon>
        <taxon>Salininema</taxon>
    </lineage>
</organism>
<reference evidence="3" key="1">
    <citation type="journal article" date="2019" name="Int. J. Syst. Evol. Microbiol.">
        <title>The Global Catalogue of Microorganisms (GCM) 10K type strain sequencing project: providing services to taxonomists for standard genome sequencing and annotation.</title>
        <authorList>
            <consortium name="The Broad Institute Genomics Platform"/>
            <consortium name="The Broad Institute Genome Sequencing Center for Infectious Disease"/>
            <person name="Wu L."/>
            <person name="Ma J."/>
        </authorList>
    </citation>
    <scope>NUCLEOTIDE SEQUENCE [LARGE SCALE GENOMIC DNA]</scope>
    <source>
        <strain evidence="3">IBRC-M 10908</strain>
    </source>
</reference>
<feature type="domain" description="NAD(P)-binding" evidence="1">
    <location>
        <begin position="7"/>
        <end position="196"/>
    </location>
</feature>
<evidence type="ECO:0000313" key="3">
    <source>
        <dbReference type="Proteomes" id="UP001595823"/>
    </source>
</evidence>
<keyword evidence="3" id="KW-1185">Reference proteome</keyword>
<dbReference type="InterPro" id="IPR051606">
    <property type="entry name" value="Polyketide_Oxido-like"/>
</dbReference>